<dbReference type="InterPro" id="IPR035516">
    <property type="entry name" value="Gyrase/topoIV_suA_C"/>
</dbReference>
<dbReference type="Proteomes" id="UP000019102">
    <property type="component" value="Unassembled WGS sequence"/>
</dbReference>
<dbReference type="STRING" id="1298598.JCM21714_2933"/>
<dbReference type="EMBL" id="BAVS01000016">
    <property type="protein sequence ID" value="GAE93823.1"/>
    <property type="molecule type" value="Genomic_DNA"/>
</dbReference>
<dbReference type="GO" id="GO:0005524">
    <property type="term" value="F:ATP binding"/>
    <property type="evidence" value="ECO:0007669"/>
    <property type="project" value="InterPro"/>
</dbReference>
<dbReference type="GO" id="GO:0003916">
    <property type="term" value="F:DNA topoisomerase activity"/>
    <property type="evidence" value="ECO:0007669"/>
    <property type="project" value="InterPro"/>
</dbReference>
<dbReference type="InterPro" id="IPR006691">
    <property type="entry name" value="GyrA/parC_rep"/>
</dbReference>
<evidence type="ECO:0000313" key="2">
    <source>
        <dbReference type="Proteomes" id="UP000019102"/>
    </source>
</evidence>
<dbReference type="SUPFAM" id="SSF101904">
    <property type="entry name" value="GyrA/ParC C-terminal domain-like"/>
    <property type="match status" value="1"/>
</dbReference>
<proteinExistence type="predicted"/>
<dbReference type="GO" id="GO:0003677">
    <property type="term" value="F:DNA binding"/>
    <property type="evidence" value="ECO:0007669"/>
    <property type="project" value="InterPro"/>
</dbReference>
<gene>
    <name evidence="1" type="ORF">JCM21714_2933</name>
</gene>
<dbReference type="Gene3D" id="2.120.10.90">
    <property type="entry name" value="DNA gyrase/topoisomerase IV, subunit A, C-terminal"/>
    <property type="match status" value="1"/>
</dbReference>
<comment type="caution">
    <text evidence="1">The sequence shown here is derived from an EMBL/GenBank/DDBJ whole genome shotgun (WGS) entry which is preliminary data.</text>
</comment>
<reference evidence="1 2" key="1">
    <citation type="journal article" date="2014" name="Genome Announc.">
        <title>Draft Genome Sequence of the Boron-Tolerant and Moderately Halotolerant Bacterium Gracilibacillus boraciitolerans JCM 21714T.</title>
        <authorList>
            <person name="Ahmed I."/>
            <person name="Oshima K."/>
            <person name="Suda W."/>
            <person name="Kitamura K."/>
            <person name="Iida T."/>
            <person name="Ohmori Y."/>
            <person name="Fujiwara T."/>
            <person name="Hattori M."/>
            <person name="Ohkuma M."/>
        </authorList>
    </citation>
    <scope>NUCLEOTIDE SEQUENCE [LARGE SCALE GENOMIC DNA]</scope>
    <source>
        <strain evidence="1 2">JCM 21714</strain>
    </source>
</reference>
<keyword evidence="2" id="KW-1185">Reference proteome</keyword>
<dbReference type="Pfam" id="PF03989">
    <property type="entry name" value="DNA_gyraseA_C"/>
    <property type="match status" value="1"/>
</dbReference>
<dbReference type="GO" id="GO:0006265">
    <property type="term" value="P:DNA topological change"/>
    <property type="evidence" value="ECO:0007669"/>
    <property type="project" value="InterPro"/>
</dbReference>
<dbReference type="eggNOG" id="COG0188">
    <property type="taxonomic scope" value="Bacteria"/>
</dbReference>
<protein>
    <submittedName>
        <fullName evidence="1">DNA gyrase subunit A</fullName>
    </submittedName>
</protein>
<dbReference type="AlphaFoldDB" id="W4VLW8"/>
<name>W4VLW8_9BACI</name>
<evidence type="ECO:0000313" key="1">
    <source>
        <dbReference type="EMBL" id="GAE93823.1"/>
    </source>
</evidence>
<organism evidence="1 2">
    <name type="scientific">Gracilibacillus boraciitolerans JCM 21714</name>
    <dbReference type="NCBI Taxonomy" id="1298598"/>
    <lineage>
        <taxon>Bacteria</taxon>
        <taxon>Bacillati</taxon>
        <taxon>Bacillota</taxon>
        <taxon>Bacilli</taxon>
        <taxon>Bacillales</taxon>
        <taxon>Bacillaceae</taxon>
        <taxon>Gracilibacillus</taxon>
    </lineage>
</organism>
<accession>W4VLW8</accession>
<sequence>MTGEEDIMIMTISGVLIRMQVEGISTTGRNTQGVRLIRLQQEEKVATIAKVDPETELDEVEQTIEDTEN</sequence>